<dbReference type="PANTHER" id="PTHR40261:SF1">
    <property type="entry name" value="RIESKE DOMAIN-CONTAINING PROTEIN"/>
    <property type="match status" value="1"/>
</dbReference>
<dbReference type="Pfam" id="PF08578">
    <property type="entry name" value="DUF1765"/>
    <property type="match status" value="1"/>
</dbReference>
<feature type="compositionally biased region" description="Polar residues" evidence="1">
    <location>
        <begin position="137"/>
        <end position="156"/>
    </location>
</feature>
<evidence type="ECO:0000256" key="1">
    <source>
        <dbReference type="SAM" id="MobiDB-lite"/>
    </source>
</evidence>
<dbReference type="PANTHER" id="PTHR40261">
    <property type="match status" value="1"/>
</dbReference>
<feature type="compositionally biased region" description="Basic and acidic residues" evidence="1">
    <location>
        <begin position="712"/>
        <end position="727"/>
    </location>
</feature>
<feature type="region of interest" description="Disordered" evidence="1">
    <location>
        <begin position="109"/>
        <end position="168"/>
    </location>
</feature>
<sequence length="796" mass="90408">MLLTEDDTDGFASTLGRRSAKPVPLEAAAKALLQIWTCCMQIMDVLADNTALEPTTRHTVAHSRDIAFVATAEKRRLLEQATLTLLALVIRRQEFDALLVAVAHGGCKTHKPTEEAKHGVGRLSRRLSRNSKRTRSISTHSNGGRASLSAKQVRQPSKTKRSSGTERSTRLCDVVHQFLELHQTTLQYAFETVHGPVDGSNSSSSAAFNSFDPHQDLLAALVATSYVRVPRLRGYMLNNLVSLVPSNSFSSSRSASMTFANTRGRGRSVYDDRLRLTPFTWHHSMYPQCQNLLATINREERWASSVQLLDQLMGDTDGCMLVLAQIFNQLTGQQALGCTEWKFIPGSDMLMDAALAITKKQFQTELQQREPTWQDEAEEQVQNNKEPQLFRESFTLIDGGLDEVNTLNAFYTVQLMNMMHENVGFVHSYMMAILESTNYMIPHHVVLCLKYMEKLVVEFPAFFVNESKAQDPLSNTAATIPRNEPQKSQAYADVETMRYVFTCLLSSEHFEILKTTELFLLKHFTRFSVTVQVQLTQLFAKHLKRLFLHWNRDVRYLYYHILLYLTYPGNRLVLSAKSDEALMGSEASLLFEIPGLVRTGGGASWDAFDVPLQQIVGCYTHVTKKRRQRTRQAPSWVDSVPWSIVQRSVTEYKTHVKTYFAYARQLSLHQRVPTPIFSVKSEDSTSSSSSTTDSPRVAAAAKERFSSMPGYDNREPKAYKHEKQKELAETLSTRSNDMEDMQQQQLHEKTMARLKRFQQMDKDAARKPKKSVARQLLMQIHCRFKPGTCCFNLLLP</sequence>
<proteinExistence type="predicted"/>
<protein>
    <submittedName>
        <fullName evidence="2">Uncharacterized protein</fullName>
    </submittedName>
</protein>
<gene>
    <name evidence="2" type="ORF">BBI17_005956</name>
</gene>
<feature type="compositionally biased region" description="Basic residues" evidence="1">
    <location>
        <begin position="119"/>
        <end position="135"/>
    </location>
</feature>
<organism evidence="2 3">
    <name type="scientific">Phytophthora kernoviae</name>
    <dbReference type="NCBI Taxonomy" id="325452"/>
    <lineage>
        <taxon>Eukaryota</taxon>
        <taxon>Sar</taxon>
        <taxon>Stramenopiles</taxon>
        <taxon>Oomycota</taxon>
        <taxon>Peronosporomycetes</taxon>
        <taxon>Peronosporales</taxon>
        <taxon>Peronosporaceae</taxon>
        <taxon>Phytophthora</taxon>
    </lineage>
</organism>
<feature type="compositionally biased region" description="Low complexity" evidence="1">
    <location>
        <begin position="684"/>
        <end position="694"/>
    </location>
</feature>
<feature type="region of interest" description="Disordered" evidence="1">
    <location>
        <begin position="679"/>
        <end position="727"/>
    </location>
</feature>
<comment type="caution">
    <text evidence="2">The sequence shown here is derived from an EMBL/GenBank/DDBJ whole genome shotgun (WGS) entry which is preliminary data.</text>
</comment>
<evidence type="ECO:0000313" key="2">
    <source>
        <dbReference type="EMBL" id="RLN45324.1"/>
    </source>
</evidence>
<reference evidence="2 3" key="1">
    <citation type="submission" date="2018-07" db="EMBL/GenBank/DDBJ databases">
        <title>Genome sequencing of oomycete isolates from Chile give support for New Zealand origin for Phytophthora kernoviae and make available the first Nothophytophthora sp. genome.</title>
        <authorList>
            <person name="Studholme D.J."/>
            <person name="Sanfuentes E."/>
            <person name="Panda P."/>
            <person name="Hill R."/>
            <person name="Sambles C."/>
            <person name="Grant M."/>
            <person name="Williams N.M."/>
            <person name="Mcdougal R.L."/>
        </authorList>
    </citation>
    <scope>NUCLEOTIDE SEQUENCE [LARGE SCALE GENOMIC DNA]</scope>
    <source>
        <strain evidence="2">Chile2</strain>
    </source>
</reference>
<dbReference type="InterPro" id="IPR013887">
    <property type="entry name" value="UPF0592"/>
</dbReference>
<name>A0A3R7IQ53_9STRA</name>
<evidence type="ECO:0000313" key="3">
    <source>
        <dbReference type="Proteomes" id="UP000285883"/>
    </source>
</evidence>
<dbReference type="EMBL" id="MAYM02000180">
    <property type="protein sequence ID" value="RLN45324.1"/>
    <property type="molecule type" value="Genomic_DNA"/>
</dbReference>
<dbReference type="AlphaFoldDB" id="A0A3R7IQ53"/>
<dbReference type="Proteomes" id="UP000285883">
    <property type="component" value="Unassembled WGS sequence"/>
</dbReference>
<accession>A0A3R7IQ53</accession>